<evidence type="ECO:0000313" key="3">
    <source>
        <dbReference type="Proteomes" id="UP000078284"/>
    </source>
</evidence>
<proteinExistence type="predicted"/>
<evidence type="ECO:0000313" key="1">
    <source>
        <dbReference type="EMBL" id="OAP11810.1"/>
    </source>
</evidence>
<dbReference type="AlphaFoldDB" id="A0A178VZR9"/>
<reference evidence="3" key="1">
    <citation type="journal article" date="2016" name="Proc. Natl. Acad. Sci. U.S.A.">
        <title>Chromosome-level assembly of Arabidopsis thaliana Ler reveals the extent of translocation and inversion polymorphisms.</title>
        <authorList>
            <person name="Zapata L."/>
            <person name="Ding J."/>
            <person name="Willing E.M."/>
            <person name="Hartwig B."/>
            <person name="Bezdan D."/>
            <person name="Jiao W.B."/>
            <person name="Patel V."/>
            <person name="Velikkakam James G."/>
            <person name="Koornneef M."/>
            <person name="Ossowski S."/>
            <person name="Schneeberger K."/>
        </authorList>
    </citation>
    <scope>NUCLEOTIDE SEQUENCE [LARGE SCALE GENOMIC DNA]</scope>
    <source>
        <strain evidence="3">cv. Landsberg erecta</strain>
    </source>
</reference>
<organism evidence="1 3">
    <name type="scientific">Arabidopsis thaliana</name>
    <name type="common">Mouse-ear cress</name>
    <dbReference type="NCBI Taxonomy" id="3702"/>
    <lineage>
        <taxon>Eukaryota</taxon>
        <taxon>Viridiplantae</taxon>
        <taxon>Streptophyta</taxon>
        <taxon>Embryophyta</taxon>
        <taxon>Tracheophyta</taxon>
        <taxon>Spermatophyta</taxon>
        <taxon>Magnoliopsida</taxon>
        <taxon>eudicotyledons</taxon>
        <taxon>Gunneridae</taxon>
        <taxon>Pentapetalae</taxon>
        <taxon>rosids</taxon>
        <taxon>malvids</taxon>
        <taxon>Brassicales</taxon>
        <taxon>Brassicaceae</taxon>
        <taxon>Camelineae</taxon>
        <taxon>Arabidopsis</taxon>
    </lineage>
</organism>
<evidence type="ECO:0000313" key="2">
    <source>
        <dbReference type="EMBL" id="OAP17797.1"/>
    </source>
</evidence>
<dbReference type="Proteomes" id="UP000078284">
    <property type="component" value="Chromosome 1"/>
</dbReference>
<dbReference type="ExpressionAtlas" id="A0A178VZR9">
    <property type="expression patterns" value="baseline and differential"/>
</dbReference>
<name>A0A178VZR9_ARATH</name>
<accession>A0A178VZR9</accession>
<protein>
    <submittedName>
        <fullName evidence="1">Uncharacterized protein</fullName>
    </submittedName>
</protein>
<comment type="caution">
    <text evidence="1">The sequence shown here is derived from an EMBL/GenBank/DDBJ whole genome shotgun (WGS) entry which is preliminary data.</text>
</comment>
<reference evidence="1" key="2">
    <citation type="submission" date="2016-03" db="EMBL/GenBank/DDBJ databases">
        <title>Full-length assembly of Arabidopsis thaliana Ler reveals the complement of translocations and inversions.</title>
        <authorList>
            <person name="Zapata L."/>
            <person name="Schneeberger K."/>
            <person name="Ossowski S."/>
        </authorList>
    </citation>
    <scope>NUCLEOTIDE SEQUENCE [LARGE SCALE GENOMIC DNA]</scope>
    <source>
        <tissue evidence="1">Leaf</tissue>
    </source>
</reference>
<dbReference type="EMBL" id="LUHQ01000001">
    <property type="protein sequence ID" value="OAP11810.1"/>
    <property type="molecule type" value="Genomic_DNA"/>
</dbReference>
<gene>
    <name evidence="2" type="ordered locus">AXX17_At1g52520</name>
    <name evidence="1" type="ordered locus">AXX17_At1g52540</name>
</gene>
<dbReference type="EMBL" id="LUHQ01000001">
    <property type="protein sequence ID" value="OAP17797.1"/>
    <property type="molecule type" value="Genomic_DNA"/>
</dbReference>
<sequence>MVEAGYGSAAAKLPFLEPEVKKAKSYRTLLEAVLPIFKSVGVARPTELNTVNNAPTTHLKSLDTREKVGAWIKQWCIQNASHVAFCFGFYMAIAKKGDQLP</sequence>